<comment type="caution">
    <text evidence="2">The sequence shown here is derived from an EMBL/GenBank/DDBJ whole genome shotgun (WGS) entry which is preliminary data.</text>
</comment>
<dbReference type="OrthoDB" id="9781757at2"/>
<name>A0A2S6AS82_9NOCA</name>
<dbReference type="InterPro" id="IPR032710">
    <property type="entry name" value="NTF2-like_dom_sf"/>
</dbReference>
<gene>
    <name evidence="2" type="ORF">C5E45_12800</name>
</gene>
<dbReference type="Pfam" id="PF12680">
    <property type="entry name" value="SnoaL_2"/>
    <property type="match status" value="1"/>
</dbReference>
<evidence type="ECO:0000313" key="3">
    <source>
        <dbReference type="Proteomes" id="UP000239874"/>
    </source>
</evidence>
<accession>A0A2S6AS82</accession>
<dbReference type="AlphaFoldDB" id="A0A2S6AS82"/>
<proteinExistence type="predicted"/>
<evidence type="ECO:0000259" key="1">
    <source>
        <dbReference type="Pfam" id="PF12680"/>
    </source>
</evidence>
<dbReference type="InterPro" id="IPR037401">
    <property type="entry name" value="SnoaL-like"/>
</dbReference>
<organism evidence="2 3">
    <name type="scientific">Nocardia nova</name>
    <dbReference type="NCBI Taxonomy" id="37330"/>
    <lineage>
        <taxon>Bacteria</taxon>
        <taxon>Bacillati</taxon>
        <taxon>Actinomycetota</taxon>
        <taxon>Actinomycetes</taxon>
        <taxon>Mycobacteriales</taxon>
        <taxon>Nocardiaceae</taxon>
        <taxon>Nocardia</taxon>
    </lineage>
</organism>
<dbReference type="EMBL" id="PSZC01000007">
    <property type="protein sequence ID" value="PPJ38074.1"/>
    <property type="molecule type" value="Genomic_DNA"/>
</dbReference>
<dbReference type="SUPFAM" id="SSF54427">
    <property type="entry name" value="NTF2-like"/>
    <property type="match status" value="1"/>
</dbReference>
<dbReference type="Proteomes" id="UP000239874">
    <property type="component" value="Unassembled WGS sequence"/>
</dbReference>
<sequence length="132" mass="14770">MQNDPSEREARNDALIRAFVDTFEKKDATLLGPYFAEDIVFENYGDPEIRGRANLVHMWAGVFRNFAQVKFETLNQAVNGNLVIAEQIHGLSLPGKPLAPIKNLAVYEIRAGKIAAWRDYTNPQKAGQLLGL</sequence>
<evidence type="ECO:0000313" key="2">
    <source>
        <dbReference type="EMBL" id="PPJ38074.1"/>
    </source>
</evidence>
<dbReference type="RefSeq" id="WP_104375823.1">
    <property type="nucleotide sequence ID" value="NZ_PSZC01000007.1"/>
</dbReference>
<reference evidence="2 3" key="1">
    <citation type="submission" date="2018-02" db="EMBL/GenBank/DDBJ databases">
        <title>8 Nocardia nova and 1 Nocardia cyriacigeorgica strain used for evolution to TMP-SMX.</title>
        <authorList>
            <person name="Mehta H."/>
            <person name="Weng J."/>
            <person name="Shamoo Y."/>
        </authorList>
    </citation>
    <scope>NUCLEOTIDE SEQUENCE [LARGE SCALE GENOMIC DNA]</scope>
    <source>
        <strain evidence="2 3">MDA3139</strain>
    </source>
</reference>
<protein>
    <submittedName>
        <fullName evidence="2">Nuclear transport factor 2 family protein</fullName>
    </submittedName>
</protein>
<dbReference type="Gene3D" id="3.10.450.50">
    <property type="match status" value="1"/>
</dbReference>
<feature type="domain" description="SnoaL-like" evidence="1">
    <location>
        <begin position="16"/>
        <end position="117"/>
    </location>
</feature>